<evidence type="ECO:0000313" key="3">
    <source>
        <dbReference type="Proteomes" id="UP000053593"/>
    </source>
</evidence>
<sequence>MMHALSSSDEIDCQTDTDCSTHTSDSYTDSDSGSDSESDPDKSTPIKTSPPMHPEYDVDAFQREFERYEAYLAADEDAPEEQEFLQKARLLRSETTGFIMQEILDVDLLDSPIFCPIIEYEPYIAIIKGTRVGYFSSWDIARRYLRVVGAKFSFHATLFDARLCYLRALIGRELVQVSRDGKKEVDVFPDIPSGYTFAQYWDSLWIGWVKDAMKIPSMYPSS</sequence>
<organism evidence="2 3">
    <name type="scientific">Collybiopsis luxurians FD-317 M1</name>
    <dbReference type="NCBI Taxonomy" id="944289"/>
    <lineage>
        <taxon>Eukaryota</taxon>
        <taxon>Fungi</taxon>
        <taxon>Dikarya</taxon>
        <taxon>Basidiomycota</taxon>
        <taxon>Agaricomycotina</taxon>
        <taxon>Agaricomycetes</taxon>
        <taxon>Agaricomycetidae</taxon>
        <taxon>Agaricales</taxon>
        <taxon>Marasmiineae</taxon>
        <taxon>Omphalotaceae</taxon>
        <taxon>Collybiopsis</taxon>
        <taxon>Collybiopsis luxurians</taxon>
    </lineage>
</organism>
<evidence type="ECO:0000313" key="2">
    <source>
        <dbReference type="EMBL" id="KIK49713.1"/>
    </source>
</evidence>
<feature type="compositionally biased region" description="Low complexity" evidence="1">
    <location>
        <begin position="16"/>
        <end position="31"/>
    </location>
</feature>
<gene>
    <name evidence="2" type="ORF">GYMLUDRAFT_253661</name>
</gene>
<dbReference type="AlphaFoldDB" id="A0A0D0C4G9"/>
<proteinExistence type="predicted"/>
<dbReference type="Proteomes" id="UP000053593">
    <property type="component" value="Unassembled WGS sequence"/>
</dbReference>
<dbReference type="HOGENOM" id="CLU_1256153_0_0_1"/>
<name>A0A0D0C4G9_9AGAR</name>
<dbReference type="EMBL" id="KN835078">
    <property type="protein sequence ID" value="KIK49713.1"/>
    <property type="molecule type" value="Genomic_DNA"/>
</dbReference>
<feature type="region of interest" description="Disordered" evidence="1">
    <location>
        <begin position="1"/>
        <end position="55"/>
    </location>
</feature>
<accession>A0A0D0C4G9</accession>
<reference evidence="2 3" key="1">
    <citation type="submission" date="2014-04" db="EMBL/GenBank/DDBJ databases">
        <title>Evolutionary Origins and Diversification of the Mycorrhizal Mutualists.</title>
        <authorList>
            <consortium name="DOE Joint Genome Institute"/>
            <consortium name="Mycorrhizal Genomics Consortium"/>
            <person name="Kohler A."/>
            <person name="Kuo A."/>
            <person name="Nagy L.G."/>
            <person name="Floudas D."/>
            <person name="Copeland A."/>
            <person name="Barry K.W."/>
            <person name="Cichocki N."/>
            <person name="Veneault-Fourrey C."/>
            <person name="LaButti K."/>
            <person name="Lindquist E.A."/>
            <person name="Lipzen A."/>
            <person name="Lundell T."/>
            <person name="Morin E."/>
            <person name="Murat C."/>
            <person name="Riley R."/>
            <person name="Ohm R."/>
            <person name="Sun H."/>
            <person name="Tunlid A."/>
            <person name="Henrissat B."/>
            <person name="Grigoriev I.V."/>
            <person name="Hibbett D.S."/>
            <person name="Martin F."/>
        </authorList>
    </citation>
    <scope>NUCLEOTIDE SEQUENCE [LARGE SCALE GENOMIC DNA]</scope>
    <source>
        <strain evidence="2 3">FD-317 M1</strain>
    </source>
</reference>
<keyword evidence="3" id="KW-1185">Reference proteome</keyword>
<evidence type="ECO:0000256" key="1">
    <source>
        <dbReference type="SAM" id="MobiDB-lite"/>
    </source>
</evidence>
<protein>
    <submittedName>
        <fullName evidence="2">Uncharacterized protein</fullName>
    </submittedName>
</protein>